<dbReference type="SUPFAM" id="SSF51351">
    <property type="entry name" value="Triosephosphate isomerase (TIM)"/>
    <property type="match status" value="1"/>
</dbReference>
<dbReference type="GO" id="GO:0019563">
    <property type="term" value="P:glycerol catabolic process"/>
    <property type="evidence" value="ECO:0007669"/>
    <property type="project" value="TreeGrafter"/>
</dbReference>
<comment type="pathway">
    <text evidence="2">Carbohydrate degradation; glycolysis; D-glyceraldehyde 3-phosphate from glycerone phosphate: step 1/1.</text>
</comment>
<dbReference type="GO" id="GO:0006096">
    <property type="term" value="P:glycolytic process"/>
    <property type="evidence" value="ECO:0007669"/>
    <property type="project" value="UniProtKB-UniPathway"/>
</dbReference>
<keyword evidence="1 2" id="KW-0413">Isomerase</keyword>
<dbReference type="UniPathway" id="UPA00109">
    <property type="reaction ID" value="UER00189"/>
</dbReference>
<organism evidence="3 4">
    <name type="scientific">Pantoea conspicua</name>
    <dbReference type="NCBI Taxonomy" id="472705"/>
    <lineage>
        <taxon>Bacteria</taxon>
        <taxon>Pseudomonadati</taxon>
        <taxon>Pseudomonadota</taxon>
        <taxon>Gammaproteobacteria</taxon>
        <taxon>Enterobacterales</taxon>
        <taxon>Erwiniaceae</taxon>
        <taxon>Pantoea</taxon>
    </lineage>
</organism>
<dbReference type="GO" id="GO:0046166">
    <property type="term" value="P:glyceraldehyde-3-phosphate biosynthetic process"/>
    <property type="evidence" value="ECO:0007669"/>
    <property type="project" value="TreeGrafter"/>
</dbReference>
<dbReference type="InterPro" id="IPR013785">
    <property type="entry name" value="Aldolase_TIM"/>
</dbReference>
<keyword evidence="2" id="KW-0963">Cytoplasm</keyword>
<proteinExistence type="inferred from homology"/>
<protein>
    <recommendedName>
        <fullName evidence="2">Triosephosphate isomerase</fullName>
        <ecNumber evidence="2">5.3.1.1</ecNumber>
    </recommendedName>
</protein>
<dbReference type="GO" id="GO:0006094">
    <property type="term" value="P:gluconeogenesis"/>
    <property type="evidence" value="ECO:0007669"/>
    <property type="project" value="UniProtKB-UniPathway"/>
</dbReference>
<reference evidence="3 4" key="1">
    <citation type="journal article" date="2017" name="Antonie Van Leeuwenhoek">
        <title>Phylogenomic resolution of the bacterial genus Pantoea and its relationship with Erwinia and Tatumella.</title>
        <authorList>
            <person name="Palmer M."/>
            <person name="Steenkamp E.T."/>
            <person name="Coetzee M.P."/>
            <person name="Chan W.Y."/>
            <person name="van Zyl E."/>
            <person name="De Maayer P."/>
            <person name="Coutinho T.A."/>
            <person name="Blom J."/>
            <person name="Smits T.H."/>
            <person name="Duffy B."/>
            <person name="Venter S.N."/>
        </authorList>
    </citation>
    <scope>NUCLEOTIDE SEQUENCE [LARGE SCALE GENOMIC DNA]</scope>
    <source>
        <strain evidence="3 4">LMG 24534</strain>
    </source>
</reference>
<accession>A0A1X1BVI8</accession>
<dbReference type="Proteomes" id="UP000193933">
    <property type="component" value="Unassembled WGS sequence"/>
</dbReference>
<keyword evidence="4" id="KW-1185">Reference proteome</keyword>
<dbReference type="InterPro" id="IPR000652">
    <property type="entry name" value="Triosephosphate_isomerase"/>
</dbReference>
<evidence type="ECO:0000256" key="2">
    <source>
        <dbReference type="RuleBase" id="RU363013"/>
    </source>
</evidence>
<dbReference type="EC" id="5.3.1.1" evidence="2"/>
<dbReference type="InterPro" id="IPR035990">
    <property type="entry name" value="TIM_sf"/>
</dbReference>
<comment type="caution">
    <text evidence="3">The sequence shown here is derived from an EMBL/GenBank/DDBJ whole genome shotgun (WGS) entry which is preliminary data.</text>
</comment>
<dbReference type="PANTHER" id="PTHR21139">
    <property type="entry name" value="TRIOSEPHOSPHATE ISOMERASE"/>
    <property type="match status" value="1"/>
</dbReference>
<dbReference type="CDD" id="cd00311">
    <property type="entry name" value="TIM"/>
    <property type="match status" value="1"/>
</dbReference>
<dbReference type="RefSeq" id="WP_094120910.1">
    <property type="nucleotide sequence ID" value="NZ_MLFN01000029.1"/>
</dbReference>
<evidence type="ECO:0000256" key="1">
    <source>
        <dbReference type="ARBA" id="ARBA00023235"/>
    </source>
</evidence>
<keyword evidence="2" id="KW-0324">Glycolysis</keyword>
<dbReference type="EMBL" id="MLFN01000029">
    <property type="protein sequence ID" value="ORM52541.1"/>
    <property type="molecule type" value="Genomic_DNA"/>
</dbReference>
<keyword evidence="2" id="KW-0312">Gluconeogenesis</keyword>
<dbReference type="GO" id="GO:0005829">
    <property type="term" value="C:cytosol"/>
    <property type="evidence" value="ECO:0007669"/>
    <property type="project" value="TreeGrafter"/>
</dbReference>
<dbReference type="PROSITE" id="PS51440">
    <property type="entry name" value="TIM_2"/>
    <property type="match status" value="1"/>
</dbReference>
<dbReference type="Gene3D" id="3.20.20.70">
    <property type="entry name" value="Aldolase class I"/>
    <property type="match status" value="1"/>
</dbReference>
<comment type="similarity">
    <text evidence="2">Belongs to the triosephosphate isomerase family.</text>
</comment>
<dbReference type="PANTHER" id="PTHR21139:SF2">
    <property type="entry name" value="TRIOSEPHOSPHATE ISOMERASE"/>
    <property type="match status" value="1"/>
</dbReference>
<dbReference type="UniPathway" id="UPA00138"/>
<comment type="pathway">
    <text evidence="2">Carbohydrate biosynthesis; gluconeogenesis.</text>
</comment>
<evidence type="ECO:0000313" key="3">
    <source>
        <dbReference type="EMBL" id="ORM52541.1"/>
    </source>
</evidence>
<gene>
    <name evidence="3" type="ORF">HA41_11225</name>
</gene>
<sequence>MSQPVLWLGVSLKMYFGYQQTLDWCRDVAALARRHPAIQRGDIGLFVLPAYPAIPAAAAIFADTPVRVGGQDVCQAENGAWTGEVSASMLQELGCSLAEIGHAERRRHFHEDSAQIAAKVAMSLSHGLTPVLCIGEAQQGEPSQAIALCQQQLGEALSLAQQQGLTGTLFFAWEPQWAIGAPQPAPESYIRAVCEGVRHLPTPAGITLQVIYGGSAGPGLIQRLGGTVDGLFLGRFAHDPAALEQIIDEASALAEECHS</sequence>
<comment type="subunit">
    <text evidence="2">Homodimer.</text>
</comment>
<dbReference type="STRING" id="472705.GCA_001743465_04345"/>
<dbReference type="Pfam" id="PF00121">
    <property type="entry name" value="TIM"/>
    <property type="match status" value="1"/>
</dbReference>
<name>A0A1X1BVI8_9GAMM</name>
<comment type="catalytic activity">
    <reaction evidence="2">
        <text>D-glyceraldehyde 3-phosphate = dihydroxyacetone phosphate</text>
        <dbReference type="Rhea" id="RHEA:18585"/>
        <dbReference type="ChEBI" id="CHEBI:57642"/>
        <dbReference type="ChEBI" id="CHEBI:59776"/>
        <dbReference type="EC" id="5.3.1.1"/>
    </reaction>
</comment>
<dbReference type="AlphaFoldDB" id="A0A1X1BVI8"/>
<evidence type="ECO:0000313" key="4">
    <source>
        <dbReference type="Proteomes" id="UP000193933"/>
    </source>
</evidence>
<dbReference type="OrthoDB" id="9809429at2"/>
<comment type="subcellular location">
    <subcellularLocation>
        <location evidence="2">Cytoplasm</location>
    </subcellularLocation>
</comment>
<dbReference type="GO" id="GO:0004807">
    <property type="term" value="F:triose-phosphate isomerase activity"/>
    <property type="evidence" value="ECO:0007669"/>
    <property type="project" value="UniProtKB-EC"/>
</dbReference>